<dbReference type="Proteomes" id="UP000002058">
    <property type="component" value="Unassembled WGS sequence"/>
</dbReference>
<accession>C4JU78</accession>
<dbReference type="RefSeq" id="XP_002585328.1">
    <property type="nucleotide sequence ID" value="XM_002585282.1"/>
</dbReference>
<organism evidence="1 2">
    <name type="scientific">Uncinocarpus reesii (strain UAMH 1704)</name>
    <dbReference type="NCBI Taxonomy" id="336963"/>
    <lineage>
        <taxon>Eukaryota</taxon>
        <taxon>Fungi</taxon>
        <taxon>Dikarya</taxon>
        <taxon>Ascomycota</taxon>
        <taxon>Pezizomycotina</taxon>
        <taxon>Eurotiomycetes</taxon>
        <taxon>Eurotiomycetidae</taxon>
        <taxon>Onygenales</taxon>
        <taxon>Onygenaceae</taxon>
        <taxon>Uncinocarpus</taxon>
    </lineage>
</organism>
<gene>
    <name evidence="1" type="ORF">UREG_06017</name>
</gene>
<dbReference type="HOGENOM" id="CLU_021916_1_0_1"/>
<name>C4JU78_UNCRE</name>
<sequence>MVCMALSHRMNRTRDEPGNNALAVPFYRYRAVALRSLNAEIDDEHKRTSDTIVAGIITLLLTDYVMAVKPVLTWHKKGTYAIQSIAAIGNTTSPASQLSMTSSHLDELDFLRLHSDYSLPLLQMCPPALFGEVVKINHLRTLGVLAQTHGPSSTENLCQEAYGILSRVCDFSSEKWADSKLSSTEDWILLGNVYRAAVSIYCISSLQSLAVLPSTIALEAQYAALAQLLHLLLKESLLSPRLKSFMLWPLVVLGVESVRGGVVMRAFVKEQLVEMSRHAGTYVPLTAKGVLETFWASGNTSWDSCFDKPYAFTTRIAVDMSRILLR</sequence>
<dbReference type="EMBL" id="CH476617">
    <property type="protein sequence ID" value="EEP81175.1"/>
    <property type="molecule type" value="Genomic_DNA"/>
</dbReference>
<protein>
    <recommendedName>
        <fullName evidence="3">C6 transcription factor</fullName>
    </recommendedName>
</protein>
<evidence type="ECO:0000313" key="2">
    <source>
        <dbReference type="Proteomes" id="UP000002058"/>
    </source>
</evidence>
<evidence type="ECO:0000313" key="1">
    <source>
        <dbReference type="EMBL" id="EEP81175.1"/>
    </source>
</evidence>
<evidence type="ECO:0008006" key="3">
    <source>
        <dbReference type="Google" id="ProtNLM"/>
    </source>
</evidence>
<dbReference type="AlphaFoldDB" id="C4JU78"/>
<dbReference type="Pfam" id="PF11951">
    <property type="entry name" value="Fungal_trans_2"/>
    <property type="match status" value="1"/>
</dbReference>
<dbReference type="OMA" id="RKRHCWE"/>
<dbReference type="KEGG" id="ure:UREG_06017"/>
<dbReference type="eggNOG" id="ENOG502SKHG">
    <property type="taxonomic scope" value="Eukaryota"/>
</dbReference>
<proteinExistence type="predicted"/>
<dbReference type="VEuPathDB" id="FungiDB:UREG_06017"/>
<keyword evidence="2" id="KW-1185">Reference proteome</keyword>
<dbReference type="OrthoDB" id="5386330at2759"/>
<reference evidence="2" key="1">
    <citation type="journal article" date="2009" name="Genome Res.">
        <title>Comparative genomic analyses of the human fungal pathogens Coccidioides and their relatives.</title>
        <authorList>
            <person name="Sharpton T.J."/>
            <person name="Stajich J.E."/>
            <person name="Rounsley S.D."/>
            <person name="Gardner M.J."/>
            <person name="Wortman J.R."/>
            <person name="Jordar V.S."/>
            <person name="Maiti R."/>
            <person name="Kodira C.D."/>
            <person name="Neafsey D.E."/>
            <person name="Zeng Q."/>
            <person name="Hung C.-Y."/>
            <person name="McMahan C."/>
            <person name="Muszewska A."/>
            <person name="Grynberg M."/>
            <person name="Mandel M.A."/>
            <person name="Kellner E.M."/>
            <person name="Barker B.M."/>
            <person name="Galgiani J.N."/>
            <person name="Orbach M.J."/>
            <person name="Kirkland T.N."/>
            <person name="Cole G.T."/>
            <person name="Henn M.R."/>
            <person name="Birren B.W."/>
            <person name="Taylor J.W."/>
        </authorList>
    </citation>
    <scope>NUCLEOTIDE SEQUENCE [LARGE SCALE GENOMIC DNA]</scope>
    <source>
        <strain evidence="2">UAMH 1704</strain>
    </source>
</reference>
<dbReference type="InterPro" id="IPR021858">
    <property type="entry name" value="Fun_TF"/>
</dbReference>
<dbReference type="InParanoid" id="C4JU78"/>
<dbReference type="GeneID" id="8438923"/>